<evidence type="ECO:0000259" key="4">
    <source>
        <dbReference type="Pfam" id="PF12928"/>
    </source>
</evidence>
<dbReference type="GO" id="GO:0000379">
    <property type="term" value="P:tRNA-type intron splice site recognition and cleavage"/>
    <property type="evidence" value="ECO:0007669"/>
    <property type="project" value="TreeGrafter"/>
</dbReference>
<comment type="caution">
    <text evidence="5">The sequence shown here is derived from an EMBL/GenBank/DDBJ whole genome shotgun (WGS) entry which is preliminary data.</text>
</comment>
<protein>
    <recommendedName>
        <fullName evidence="4">tRNA-splicing endonuclease subunit Sen54 N-terminal domain-containing protein</fullName>
    </recommendedName>
</protein>
<dbReference type="EMBL" id="JANPWB010000011">
    <property type="protein sequence ID" value="KAJ1130100.1"/>
    <property type="molecule type" value="Genomic_DNA"/>
</dbReference>
<dbReference type="Proteomes" id="UP001066276">
    <property type="component" value="Chromosome 7"/>
</dbReference>
<feature type="compositionally biased region" description="Basic residues" evidence="3">
    <location>
        <begin position="183"/>
        <end position="196"/>
    </location>
</feature>
<evidence type="ECO:0000313" key="6">
    <source>
        <dbReference type="Proteomes" id="UP001066276"/>
    </source>
</evidence>
<feature type="domain" description="tRNA-splicing endonuclease subunit Sen54 N-terminal" evidence="4">
    <location>
        <begin position="57"/>
        <end position="122"/>
    </location>
</feature>
<reference evidence="5" key="1">
    <citation type="journal article" date="2022" name="bioRxiv">
        <title>Sequencing and chromosome-scale assembly of the giantPleurodeles waltlgenome.</title>
        <authorList>
            <person name="Brown T."/>
            <person name="Elewa A."/>
            <person name="Iarovenko S."/>
            <person name="Subramanian E."/>
            <person name="Araus A.J."/>
            <person name="Petzold A."/>
            <person name="Susuki M."/>
            <person name="Suzuki K.-i.T."/>
            <person name="Hayashi T."/>
            <person name="Toyoda A."/>
            <person name="Oliveira C."/>
            <person name="Osipova E."/>
            <person name="Leigh N.D."/>
            <person name="Simon A."/>
            <person name="Yun M.H."/>
        </authorList>
    </citation>
    <scope>NUCLEOTIDE SEQUENCE</scope>
    <source>
        <strain evidence="5">20211129_DDA</strain>
        <tissue evidence="5">Liver</tissue>
    </source>
</reference>
<evidence type="ECO:0000256" key="2">
    <source>
        <dbReference type="ARBA" id="ARBA00022694"/>
    </source>
</evidence>
<name>A0AAV7PWP7_PLEWA</name>
<dbReference type="PANTHER" id="PTHR21027">
    <property type="entry name" value="TRNA-SPLICING ENDONUCLEASE SUBUNIT SEN54"/>
    <property type="match status" value="1"/>
</dbReference>
<dbReference type="InterPro" id="IPR024336">
    <property type="entry name" value="tRNA_splic_suSen54_N"/>
</dbReference>
<organism evidence="5 6">
    <name type="scientific">Pleurodeles waltl</name>
    <name type="common">Iberian ribbed newt</name>
    <dbReference type="NCBI Taxonomy" id="8319"/>
    <lineage>
        <taxon>Eukaryota</taxon>
        <taxon>Metazoa</taxon>
        <taxon>Chordata</taxon>
        <taxon>Craniata</taxon>
        <taxon>Vertebrata</taxon>
        <taxon>Euteleostomi</taxon>
        <taxon>Amphibia</taxon>
        <taxon>Batrachia</taxon>
        <taxon>Caudata</taxon>
        <taxon>Salamandroidea</taxon>
        <taxon>Salamandridae</taxon>
        <taxon>Pleurodelinae</taxon>
        <taxon>Pleurodeles</taxon>
    </lineage>
</organism>
<accession>A0AAV7PWP7</accession>
<dbReference type="PANTHER" id="PTHR21027:SF1">
    <property type="entry name" value="TRNA-SPLICING ENDONUCLEASE SUBUNIT SEN54"/>
    <property type="match status" value="1"/>
</dbReference>
<dbReference type="InterPro" id="IPR024337">
    <property type="entry name" value="tRNA_splic_suSen54"/>
</dbReference>
<proteinExistence type="inferred from homology"/>
<evidence type="ECO:0000313" key="5">
    <source>
        <dbReference type="EMBL" id="KAJ1130100.1"/>
    </source>
</evidence>
<keyword evidence="6" id="KW-1185">Reference proteome</keyword>
<dbReference type="Pfam" id="PF12928">
    <property type="entry name" value="tRNA_int_end_N2"/>
    <property type="match status" value="1"/>
</dbReference>
<feature type="compositionally biased region" description="Basic and acidic residues" evidence="3">
    <location>
        <begin position="200"/>
        <end position="222"/>
    </location>
</feature>
<feature type="region of interest" description="Disordered" evidence="3">
    <location>
        <begin position="177"/>
        <end position="224"/>
    </location>
</feature>
<sequence length="514" mass="59482">MDRSSAKGLMRAAELFGARTREHSLPQRSHGQKDFINDHTEAQTEKLRQCREEQWLLLSEERVERLGSLVKAQWRPRRGFVELKSPAGKFWHTMGFTRRGKQCLQTEEAIYLLECGSIQLFYRSLPMSIQEAYERLLPSKSTSLLQYQVFSHLKRLGYILMRFDPSTVLSSYERQMNMEGTHRKSSGNRRKRKRSPSPRSQDKRGKTDENVPCGERAKEKTSESALVNQIMPAVGSVNEHWPSHSTSPIQNLTNTANRCISDDGPCPISEPSTESRNFNCRSRWDFIEIMFPNLASDCLHNHLPPPDVVLLPENIIGRELDMSSWRSRLNQTRERISRREQEQLEWESRYKNSINADMEVKQCRSWREYKDLLRRRAQQGARQRPPHLWNQAVTPLIQPNQTTSTVSLLEQIGILHTSHILDGTAEIQNEAEEIKIDFDVYQADAVAEFKKSSPGKPYARMCVRRFDEEVPDLRALKQLCRRSGDVPVVFALVDSGDIAFYSFKDFNLPVDVYP</sequence>
<evidence type="ECO:0000256" key="1">
    <source>
        <dbReference type="ARBA" id="ARBA00005736"/>
    </source>
</evidence>
<evidence type="ECO:0000256" key="3">
    <source>
        <dbReference type="SAM" id="MobiDB-lite"/>
    </source>
</evidence>
<gene>
    <name evidence="5" type="ORF">NDU88_008456</name>
</gene>
<dbReference type="GO" id="GO:0000214">
    <property type="term" value="C:tRNA-intron endonuclease complex"/>
    <property type="evidence" value="ECO:0007669"/>
    <property type="project" value="TreeGrafter"/>
</dbReference>
<comment type="similarity">
    <text evidence="1">Belongs to the SEN54 family.</text>
</comment>
<keyword evidence="2" id="KW-0819">tRNA processing</keyword>
<dbReference type="AlphaFoldDB" id="A0AAV7PWP7"/>